<dbReference type="EMBL" id="JASBWT010000032">
    <property type="protein sequence ID" value="KAJ9093193.1"/>
    <property type="molecule type" value="Genomic_DNA"/>
</dbReference>
<evidence type="ECO:0000313" key="2">
    <source>
        <dbReference type="Proteomes" id="UP001227268"/>
    </source>
</evidence>
<accession>A0ACC2V276</accession>
<name>A0ACC2V276_9TREE</name>
<proteinExistence type="predicted"/>
<evidence type="ECO:0000313" key="1">
    <source>
        <dbReference type="EMBL" id="KAJ9093193.1"/>
    </source>
</evidence>
<organism evidence="1 2">
    <name type="scientific">Naganishia friedmannii</name>
    <dbReference type="NCBI Taxonomy" id="89922"/>
    <lineage>
        <taxon>Eukaryota</taxon>
        <taxon>Fungi</taxon>
        <taxon>Dikarya</taxon>
        <taxon>Basidiomycota</taxon>
        <taxon>Agaricomycotina</taxon>
        <taxon>Tremellomycetes</taxon>
        <taxon>Filobasidiales</taxon>
        <taxon>Filobasidiaceae</taxon>
        <taxon>Naganishia</taxon>
    </lineage>
</organism>
<reference evidence="1" key="1">
    <citation type="submission" date="2023-04" db="EMBL/GenBank/DDBJ databases">
        <title>Draft Genome sequencing of Naganishia species isolated from polar environments using Oxford Nanopore Technology.</title>
        <authorList>
            <person name="Leo P."/>
            <person name="Venkateswaran K."/>
        </authorList>
    </citation>
    <scope>NUCLEOTIDE SEQUENCE</scope>
    <source>
        <strain evidence="1">MNA-CCFEE 5423</strain>
    </source>
</reference>
<keyword evidence="2" id="KW-1185">Reference proteome</keyword>
<dbReference type="Proteomes" id="UP001227268">
    <property type="component" value="Unassembled WGS sequence"/>
</dbReference>
<protein>
    <submittedName>
        <fullName evidence="1">Uncharacterized protein</fullName>
    </submittedName>
</protein>
<sequence>MQEKTQQLLPQTQADTIPLVPASASEGGKWKSKAWRGMGVFLCAAAVGSVMGFPPWDGGKEEVMKSAVRCPKQMQALGKGPGFHVSPNYTDLVTSRLSRAVQIPAVSYDDMGPVDTDPRWEPHFKFQKFLEDEYPAVQVAPVSEYSSCACANGLSIKYRYGTLKHEMVNTHGHLFTWEGTDKALQPLLLMAHSLAHSENIGLQDVVPVLPATLDKWTHPPFEGKIDDEWVWGRGSADCKNQLMGIMNAVEKLVQDGFKPERTIILSFGFDEEIGGYQGASYLAETIQERYGEQSLAFLVDEGFGGVDTAFGAKFASLGMAEKGATNLKITVETPGGHSSVPPEHTAIGILSKLLVHLEANPFEPSLTAASPYLKYLTCLADHAPDVGKDFVKSVKNPKRWAKLAKQLAKQSPQNRAFLATTQAIDLISGGVKVNALPEVATGDTSSIDETTQHAVTLLSPLVHKLGFEFIAFNKTIRGASCPHALALQSAAAAEGKRITLDIVRGAKGTPGLEPAPITPTDTESFELIGSTIKKVFGDDVVVAPSAMFANTADFRNPHTVDEAMSIKGHLTTVEFFYQLLQNTAGWKQGSE</sequence>
<gene>
    <name evidence="1" type="ORF">QFC21_006510</name>
</gene>
<comment type="caution">
    <text evidence="1">The sequence shown here is derived from an EMBL/GenBank/DDBJ whole genome shotgun (WGS) entry which is preliminary data.</text>
</comment>